<proteinExistence type="predicted"/>
<dbReference type="EMBL" id="JARK01001380">
    <property type="protein sequence ID" value="EYC13370.1"/>
    <property type="molecule type" value="Genomic_DNA"/>
</dbReference>
<dbReference type="Gene3D" id="3.40.1440.10">
    <property type="entry name" value="GIY-YIG endonuclease"/>
    <property type="match status" value="1"/>
</dbReference>
<evidence type="ECO:0000313" key="2">
    <source>
        <dbReference type="EMBL" id="EYC13370.1"/>
    </source>
</evidence>
<dbReference type="InterPro" id="IPR000305">
    <property type="entry name" value="GIY-YIG_endonuc"/>
</dbReference>
<comment type="caution">
    <text evidence="2">The sequence shown here is derived from an EMBL/GenBank/DDBJ whole genome shotgun (WGS) entry which is preliminary data.</text>
</comment>
<organism evidence="2 3">
    <name type="scientific">Ancylostoma ceylanicum</name>
    <dbReference type="NCBI Taxonomy" id="53326"/>
    <lineage>
        <taxon>Eukaryota</taxon>
        <taxon>Metazoa</taxon>
        <taxon>Ecdysozoa</taxon>
        <taxon>Nematoda</taxon>
        <taxon>Chromadorea</taxon>
        <taxon>Rhabditida</taxon>
        <taxon>Rhabditina</taxon>
        <taxon>Rhabditomorpha</taxon>
        <taxon>Strongyloidea</taxon>
        <taxon>Ancylostomatidae</taxon>
        <taxon>Ancylostomatinae</taxon>
        <taxon>Ancylostoma</taxon>
    </lineage>
</organism>
<dbReference type="Proteomes" id="UP000024635">
    <property type="component" value="Unassembled WGS sequence"/>
</dbReference>
<dbReference type="InterPro" id="IPR035901">
    <property type="entry name" value="GIY-YIG_endonuc_sf"/>
</dbReference>
<dbReference type="AlphaFoldDB" id="A0A016UDX0"/>
<sequence>MPECIICPYGRSGDCMMSGVVYLITCRTCGDEYVGETGRPICVRIKEHLDGLNKSKISTPLVRHRRSNHEISDIQIGVSILSTEPEIIARKTLEACWIAAKSPKMNRKGECIAITNELALYQDLCRFDMQACC</sequence>
<evidence type="ECO:0000259" key="1">
    <source>
        <dbReference type="PROSITE" id="PS50164"/>
    </source>
</evidence>
<dbReference type="STRING" id="53326.A0A016UDX0"/>
<evidence type="ECO:0000313" key="3">
    <source>
        <dbReference type="Proteomes" id="UP000024635"/>
    </source>
</evidence>
<accession>A0A016UDX0</accession>
<protein>
    <recommendedName>
        <fullName evidence="1">GIY-YIG domain-containing protein</fullName>
    </recommendedName>
</protein>
<dbReference type="OrthoDB" id="5847909at2759"/>
<reference evidence="3" key="1">
    <citation type="journal article" date="2015" name="Nat. Genet.">
        <title>The genome and transcriptome of the zoonotic hookworm Ancylostoma ceylanicum identify infection-specific gene families.</title>
        <authorList>
            <person name="Schwarz E.M."/>
            <person name="Hu Y."/>
            <person name="Antoshechkin I."/>
            <person name="Miller M.M."/>
            <person name="Sternberg P.W."/>
            <person name="Aroian R.V."/>
        </authorList>
    </citation>
    <scope>NUCLEOTIDE SEQUENCE</scope>
    <source>
        <strain evidence="3">HY135</strain>
    </source>
</reference>
<dbReference type="SUPFAM" id="SSF82771">
    <property type="entry name" value="GIY-YIG endonuclease"/>
    <property type="match status" value="1"/>
</dbReference>
<dbReference type="PROSITE" id="PS50164">
    <property type="entry name" value="GIY_YIG"/>
    <property type="match status" value="1"/>
</dbReference>
<keyword evidence="3" id="KW-1185">Reference proteome</keyword>
<gene>
    <name evidence="2" type="primary">Acey_s0044.g948</name>
    <name evidence="2" type="ORF">Y032_0044g948</name>
</gene>
<name>A0A016UDX0_9BILA</name>
<feature type="domain" description="GIY-YIG" evidence="1">
    <location>
        <begin position="17"/>
        <end position="107"/>
    </location>
</feature>